<reference evidence="3" key="1">
    <citation type="journal article" date="2019" name="Int. J. Syst. Evol. Microbiol.">
        <title>The Global Catalogue of Microorganisms (GCM) 10K type strain sequencing project: providing services to taxonomists for standard genome sequencing and annotation.</title>
        <authorList>
            <consortium name="The Broad Institute Genomics Platform"/>
            <consortium name="The Broad Institute Genome Sequencing Center for Infectious Disease"/>
            <person name="Wu L."/>
            <person name="Ma J."/>
        </authorList>
    </citation>
    <scope>NUCLEOTIDE SEQUENCE [LARGE SCALE GENOMIC DNA]</scope>
    <source>
        <strain evidence="3">JCM 17843</strain>
    </source>
</reference>
<comment type="caution">
    <text evidence="2">The sequence shown here is derived from an EMBL/GenBank/DDBJ whole genome shotgun (WGS) entry which is preliminary data.</text>
</comment>
<protein>
    <recommendedName>
        <fullName evidence="4">Transporter</fullName>
    </recommendedName>
</protein>
<keyword evidence="1" id="KW-0472">Membrane</keyword>
<feature type="transmembrane region" description="Helical" evidence="1">
    <location>
        <begin position="25"/>
        <end position="50"/>
    </location>
</feature>
<keyword evidence="1" id="KW-0812">Transmembrane</keyword>
<evidence type="ECO:0000256" key="1">
    <source>
        <dbReference type="SAM" id="Phobius"/>
    </source>
</evidence>
<dbReference type="EMBL" id="BMOV01000002">
    <property type="protein sequence ID" value="GGO06693.1"/>
    <property type="molecule type" value="Genomic_DNA"/>
</dbReference>
<dbReference type="RefSeq" id="WP_188873443.1">
    <property type="nucleotide sequence ID" value="NZ_BMOV01000002.1"/>
</dbReference>
<dbReference type="Proteomes" id="UP000602381">
    <property type="component" value="Unassembled WGS sequence"/>
</dbReference>
<feature type="transmembrane region" description="Helical" evidence="1">
    <location>
        <begin position="56"/>
        <end position="77"/>
    </location>
</feature>
<feature type="transmembrane region" description="Helical" evidence="1">
    <location>
        <begin position="171"/>
        <end position="188"/>
    </location>
</feature>
<organism evidence="2 3">
    <name type="scientific">Iodidimonas muriae</name>
    <dbReference type="NCBI Taxonomy" id="261467"/>
    <lineage>
        <taxon>Bacteria</taxon>
        <taxon>Pseudomonadati</taxon>
        <taxon>Pseudomonadota</taxon>
        <taxon>Alphaproteobacteria</taxon>
        <taxon>Iodidimonadales</taxon>
        <taxon>Iodidimonadaceae</taxon>
        <taxon>Iodidimonas</taxon>
    </lineage>
</organism>
<feature type="transmembrane region" description="Helical" evidence="1">
    <location>
        <begin position="121"/>
        <end position="140"/>
    </location>
</feature>
<keyword evidence="1" id="KW-1133">Transmembrane helix</keyword>
<proteinExistence type="predicted"/>
<keyword evidence="3" id="KW-1185">Reference proteome</keyword>
<feature type="transmembrane region" description="Helical" evidence="1">
    <location>
        <begin position="89"/>
        <end position="115"/>
    </location>
</feature>
<gene>
    <name evidence="2" type="ORF">GCM10007972_05130</name>
</gene>
<accession>A0ABQ2L8G1</accession>
<feature type="transmembrane region" description="Helical" evidence="1">
    <location>
        <begin position="147"/>
        <end position="165"/>
    </location>
</feature>
<evidence type="ECO:0000313" key="3">
    <source>
        <dbReference type="Proteomes" id="UP000602381"/>
    </source>
</evidence>
<name>A0ABQ2L8G1_9PROT</name>
<evidence type="ECO:0008006" key="4">
    <source>
        <dbReference type="Google" id="ProtNLM"/>
    </source>
</evidence>
<sequence>MISQDEADKALKDIDRTMGRTSRGLGYRAAAPHLMIWGVIWCLGYGLSFFSPDLGWHWLVLVGLGILGSTMAGIHYAPKRMAHNGPSTASYLLAVRYLASAALGVVFFTALFAILPPLNSYQVGSIFPLVVAALYGGIGIWSGQVKLGLTGLVVGLLTVFGYFMVPNGFELVLALGGGGALLLGGLWMRRW</sequence>
<evidence type="ECO:0000313" key="2">
    <source>
        <dbReference type="EMBL" id="GGO06693.1"/>
    </source>
</evidence>